<evidence type="ECO:0000256" key="1">
    <source>
        <dbReference type="SAM" id="MobiDB-lite"/>
    </source>
</evidence>
<name>A0A7W5ULB3_9BACT</name>
<dbReference type="SUPFAM" id="SSF51556">
    <property type="entry name" value="Metallo-dependent hydrolases"/>
    <property type="match status" value="1"/>
</dbReference>
<dbReference type="RefSeq" id="WP_183694675.1">
    <property type="nucleotide sequence ID" value="NZ_JACICA010000002.1"/>
</dbReference>
<dbReference type="Proteomes" id="UP000541425">
    <property type="component" value="Unassembled WGS sequence"/>
</dbReference>
<feature type="region of interest" description="Disordered" evidence="1">
    <location>
        <begin position="160"/>
        <end position="179"/>
    </location>
</feature>
<dbReference type="Gene3D" id="3.20.20.140">
    <property type="entry name" value="Metal-dependent hydrolases"/>
    <property type="match status" value="1"/>
</dbReference>
<evidence type="ECO:0000313" key="3">
    <source>
        <dbReference type="Proteomes" id="UP000541425"/>
    </source>
</evidence>
<reference evidence="2 3" key="1">
    <citation type="submission" date="2020-08" db="EMBL/GenBank/DDBJ databases">
        <title>Genomic Encyclopedia of Type Strains, Phase IV (KMG-IV): sequencing the most valuable type-strain genomes for metagenomic binning, comparative biology and taxonomic classification.</title>
        <authorList>
            <person name="Goeker M."/>
        </authorList>
    </citation>
    <scope>NUCLEOTIDE SEQUENCE [LARGE SCALE GENOMIC DNA]</scope>
    <source>
        <strain evidence="2 3">DSM 22548</strain>
    </source>
</reference>
<proteinExistence type="predicted"/>
<dbReference type="EMBL" id="JACICA010000002">
    <property type="protein sequence ID" value="MBB3702132.1"/>
    <property type="molecule type" value="Genomic_DNA"/>
</dbReference>
<sequence>MDFHTHNQQAAPGTAIVNLPLDIVHQPETFRPVAGGLYSAGIHPWWTEADGVEALFVGLKQLLEHPQVVALGECGLDRLRGGSMELQETVFCQQVTLSETLQKPLTIHCVRAFDVLLQLKKKLRPTQQWTVHGFRGRPALARQLLDAGFDLSFGKQRNEESFALTPPTRRHEETDDDWL</sequence>
<dbReference type="AlphaFoldDB" id="A0A7W5ULB3"/>
<dbReference type="Pfam" id="PF01026">
    <property type="entry name" value="TatD_DNase"/>
    <property type="match status" value="1"/>
</dbReference>
<dbReference type="InterPro" id="IPR032466">
    <property type="entry name" value="Metal_Hydrolase"/>
</dbReference>
<dbReference type="PANTHER" id="PTHR46124:SF3">
    <property type="entry name" value="HYDROLASE"/>
    <property type="match status" value="1"/>
</dbReference>
<dbReference type="GO" id="GO:0016788">
    <property type="term" value="F:hydrolase activity, acting on ester bonds"/>
    <property type="evidence" value="ECO:0007669"/>
    <property type="project" value="InterPro"/>
</dbReference>
<protein>
    <submittedName>
        <fullName evidence="2">TatD DNase family protein</fullName>
        <ecNumber evidence="2">3.1.21.-</ecNumber>
    </submittedName>
</protein>
<organism evidence="2 3">
    <name type="scientific">Alloprevotella rava</name>
    <dbReference type="NCBI Taxonomy" id="671218"/>
    <lineage>
        <taxon>Bacteria</taxon>
        <taxon>Pseudomonadati</taxon>
        <taxon>Bacteroidota</taxon>
        <taxon>Bacteroidia</taxon>
        <taxon>Bacteroidales</taxon>
        <taxon>Prevotellaceae</taxon>
        <taxon>Alloprevotella</taxon>
    </lineage>
</organism>
<dbReference type="PANTHER" id="PTHR46124">
    <property type="entry name" value="D-AMINOACYL-TRNA DEACYLASE"/>
    <property type="match status" value="1"/>
</dbReference>
<keyword evidence="2" id="KW-0378">Hydrolase</keyword>
<dbReference type="EC" id="3.1.21.-" evidence="2"/>
<dbReference type="InterPro" id="IPR001130">
    <property type="entry name" value="TatD-like"/>
</dbReference>
<comment type="caution">
    <text evidence="2">The sequence shown here is derived from an EMBL/GenBank/DDBJ whole genome shotgun (WGS) entry which is preliminary data.</text>
</comment>
<gene>
    <name evidence="2" type="ORF">FHS60_000585</name>
</gene>
<evidence type="ECO:0000313" key="2">
    <source>
        <dbReference type="EMBL" id="MBB3702132.1"/>
    </source>
</evidence>
<accession>A0A7W5ULB3</accession>
<dbReference type="GO" id="GO:0005829">
    <property type="term" value="C:cytosol"/>
    <property type="evidence" value="ECO:0007669"/>
    <property type="project" value="TreeGrafter"/>
</dbReference>